<dbReference type="PANTHER" id="PTHR33207">
    <property type="entry name" value="F-BOX DOMAIN CONTAINING PROTEIN-RELATED"/>
    <property type="match status" value="1"/>
</dbReference>
<dbReference type="Gramene" id="TVU48726">
    <property type="protein sequence ID" value="TVU48726"/>
    <property type="gene ID" value="EJB05_03280"/>
</dbReference>
<evidence type="ECO:0000313" key="3">
    <source>
        <dbReference type="EMBL" id="TVU48726.1"/>
    </source>
</evidence>
<reference evidence="3 4" key="1">
    <citation type="journal article" date="2019" name="Sci. Rep.">
        <title>A high-quality genome of Eragrostis curvula grass provides insights into Poaceae evolution and supports new strategies to enhance forage quality.</title>
        <authorList>
            <person name="Carballo J."/>
            <person name="Santos B.A.C.M."/>
            <person name="Zappacosta D."/>
            <person name="Garbus I."/>
            <person name="Selva J.P."/>
            <person name="Gallo C.A."/>
            <person name="Diaz A."/>
            <person name="Albertini E."/>
            <person name="Caccamo M."/>
            <person name="Echenique V."/>
        </authorList>
    </citation>
    <scope>NUCLEOTIDE SEQUENCE [LARGE SCALE GENOMIC DNA]</scope>
    <source>
        <strain evidence="4">cv. Victoria</strain>
        <tissue evidence="3">Leaf</tissue>
    </source>
</reference>
<dbReference type="EMBL" id="RWGY01000003">
    <property type="protein sequence ID" value="TVU48726.1"/>
    <property type="molecule type" value="Genomic_DNA"/>
</dbReference>
<name>A0A5J9WLC1_9POAL</name>
<dbReference type="AlphaFoldDB" id="A0A5J9WLC1"/>
<feature type="compositionally biased region" description="Pro residues" evidence="1">
    <location>
        <begin position="28"/>
        <end position="43"/>
    </location>
</feature>
<organism evidence="3 4">
    <name type="scientific">Eragrostis curvula</name>
    <name type="common">weeping love grass</name>
    <dbReference type="NCBI Taxonomy" id="38414"/>
    <lineage>
        <taxon>Eukaryota</taxon>
        <taxon>Viridiplantae</taxon>
        <taxon>Streptophyta</taxon>
        <taxon>Embryophyta</taxon>
        <taxon>Tracheophyta</taxon>
        <taxon>Spermatophyta</taxon>
        <taxon>Magnoliopsida</taxon>
        <taxon>Liliopsida</taxon>
        <taxon>Poales</taxon>
        <taxon>Poaceae</taxon>
        <taxon>PACMAD clade</taxon>
        <taxon>Chloridoideae</taxon>
        <taxon>Eragrostideae</taxon>
        <taxon>Eragrostidinae</taxon>
        <taxon>Eragrostis</taxon>
    </lineage>
</organism>
<protein>
    <recommendedName>
        <fullName evidence="2">F-box protein AT5G49610-like beta-propeller domain-containing protein</fullName>
    </recommendedName>
</protein>
<feature type="non-terminal residue" evidence="3">
    <location>
        <position position="1"/>
    </location>
</feature>
<evidence type="ECO:0000313" key="4">
    <source>
        <dbReference type="Proteomes" id="UP000324897"/>
    </source>
</evidence>
<feature type="domain" description="F-box protein AT5G49610-like beta-propeller" evidence="2">
    <location>
        <begin position="262"/>
        <end position="532"/>
    </location>
</feature>
<dbReference type="InterPro" id="IPR056594">
    <property type="entry name" value="AT5G49610-like_b-prop"/>
</dbReference>
<comment type="caution">
    <text evidence="3">The sequence shown here is derived from an EMBL/GenBank/DDBJ whole genome shotgun (WGS) entry which is preliminary data.</text>
</comment>
<dbReference type="Pfam" id="PF23635">
    <property type="entry name" value="Beta-prop_AT5G49610-like"/>
    <property type="match status" value="1"/>
</dbReference>
<evidence type="ECO:0000259" key="2">
    <source>
        <dbReference type="Pfam" id="PF23635"/>
    </source>
</evidence>
<feature type="compositionally biased region" description="Basic and acidic residues" evidence="1">
    <location>
        <begin position="57"/>
        <end position="69"/>
    </location>
</feature>
<sequence>MATRSRNRRDLRTTKPSGAGASSAVVPTPHPPMPTPRPPPPKLRLPTPSTSPCVGVKHQDGEKLSSMEKRKLRSVKQAKAPDAKRFESPMAPIFVKSLGIRLMVLPKLMSLSTALPKSPSPILISPSQDPETTTIPSAMGAMKKRKRSSWTHKVILPTSISAVLDNDDLLGEVLLLLALPTSLVRATMVCRRWLCVASTPSFLDHFYDLQPSHILGFYVHSSHLRIPKFVPMPGLPSELAASVRLAGSSLDAYTPATSKASILCCRYGHLLVRLDGPNGRSNAVFSPLRPERGMTILPPPPSAFFDDNVTWLGNSENPYGGVTACAAWKHAGEQNQWAMYELRDGAWHNLASVPGTKLPVPCFLLPIEDNKILISSTSDIAKGCWASSDTTHVSFVALPDGVECRREHRRNFASWADDSFVYLIHVDIKALQIRVWLYRRDSEKWSLDDTLCLRTVFADSGVTTLGSHDEIKFGIHSVVPWRNATCVLLQVGTDVGYIDIKRRTAKKVYTITPEDGDLITLVTFSMIFPPVFPANKVDNDQDIMISSKICI</sequence>
<gene>
    <name evidence="3" type="ORF">EJB05_03280</name>
</gene>
<accession>A0A5J9WLC1</accession>
<proteinExistence type="predicted"/>
<evidence type="ECO:0000256" key="1">
    <source>
        <dbReference type="SAM" id="MobiDB-lite"/>
    </source>
</evidence>
<dbReference type="Proteomes" id="UP000324897">
    <property type="component" value="Unassembled WGS sequence"/>
</dbReference>
<dbReference type="SUPFAM" id="SSF81383">
    <property type="entry name" value="F-box domain"/>
    <property type="match status" value="1"/>
</dbReference>
<dbReference type="InterPro" id="IPR036047">
    <property type="entry name" value="F-box-like_dom_sf"/>
</dbReference>
<keyword evidence="4" id="KW-1185">Reference proteome</keyword>
<dbReference type="OrthoDB" id="695426at2759"/>
<feature type="region of interest" description="Disordered" evidence="1">
    <location>
        <begin position="1"/>
        <end position="81"/>
    </location>
</feature>